<accession>A0AAE1B6L2</accession>
<name>A0AAE1B6L2_9GAST</name>
<organism evidence="1 2">
    <name type="scientific">Elysia crispata</name>
    <name type="common">lettuce slug</name>
    <dbReference type="NCBI Taxonomy" id="231223"/>
    <lineage>
        <taxon>Eukaryota</taxon>
        <taxon>Metazoa</taxon>
        <taxon>Spiralia</taxon>
        <taxon>Lophotrochozoa</taxon>
        <taxon>Mollusca</taxon>
        <taxon>Gastropoda</taxon>
        <taxon>Heterobranchia</taxon>
        <taxon>Euthyneura</taxon>
        <taxon>Panpulmonata</taxon>
        <taxon>Sacoglossa</taxon>
        <taxon>Placobranchoidea</taxon>
        <taxon>Plakobranchidae</taxon>
        <taxon>Elysia</taxon>
    </lineage>
</organism>
<proteinExistence type="predicted"/>
<sequence length="71" mass="7905">MDGRLASFKIPSKDSAVNKWPTIEMALSEVDGHHLPPTVLLNITRETNGGIFVHDDGHILHLQRLLPQRGI</sequence>
<evidence type="ECO:0000313" key="2">
    <source>
        <dbReference type="Proteomes" id="UP001283361"/>
    </source>
</evidence>
<dbReference type="Proteomes" id="UP001283361">
    <property type="component" value="Unassembled WGS sequence"/>
</dbReference>
<protein>
    <submittedName>
        <fullName evidence="1">Uncharacterized protein</fullName>
    </submittedName>
</protein>
<evidence type="ECO:0000313" key="1">
    <source>
        <dbReference type="EMBL" id="KAK3800497.1"/>
    </source>
</evidence>
<dbReference type="EMBL" id="JAWDGP010000452">
    <property type="protein sequence ID" value="KAK3800497.1"/>
    <property type="molecule type" value="Genomic_DNA"/>
</dbReference>
<gene>
    <name evidence="1" type="ORF">RRG08_043816</name>
</gene>
<keyword evidence="2" id="KW-1185">Reference proteome</keyword>
<dbReference type="AlphaFoldDB" id="A0AAE1B6L2"/>
<comment type="caution">
    <text evidence="1">The sequence shown here is derived from an EMBL/GenBank/DDBJ whole genome shotgun (WGS) entry which is preliminary data.</text>
</comment>
<reference evidence="1" key="1">
    <citation type="journal article" date="2023" name="G3 (Bethesda)">
        <title>A reference genome for the long-term kleptoplast-retaining sea slug Elysia crispata morphotype clarki.</title>
        <authorList>
            <person name="Eastman K.E."/>
            <person name="Pendleton A.L."/>
            <person name="Shaikh M.A."/>
            <person name="Suttiyut T."/>
            <person name="Ogas R."/>
            <person name="Tomko P."/>
            <person name="Gavelis G."/>
            <person name="Widhalm J.R."/>
            <person name="Wisecaver J.H."/>
        </authorList>
    </citation>
    <scope>NUCLEOTIDE SEQUENCE</scope>
    <source>
        <strain evidence="1">ECLA1</strain>
    </source>
</reference>